<protein>
    <recommendedName>
        <fullName evidence="4 7">dTDP-4-dehydrorhamnose 3,5-epimerase</fullName>
        <ecNumber evidence="3 7">5.1.3.13</ecNumber>
    </recommendedName>
    <alternativeName>
        <fullName evidence="7">Thymidine diphospho-4-keto-rhamnose 3,5-epimerase</fullName>
    </alternativeName>
</protein>
<gene>
    <name evidence="8" type="primary">rfbC</name>
    <name evidence="8" type="ordered locus">LIC004</name>
</gene>
<comment type="subunit">
    <text evidence="7">Homodimer.</text>
</comment>
<geneLocation type="plasmid" evidence="9">
    <name>pLaw3</name>
</geneLocation>
<evidence type="ECO:0000313" key="8">
    <source>
        <dbReference type="EMBL" id="CAJ53956.1"/>
    </source>
</evidence>
<evidence type="ECO:0000256" key="7">
    <source>
        <dbReference type="RuleBase" id="RU364069"/>
    </source>
</evidence>
<dbReference type="NCBIfam" id="TIGR01221">
    <property type="entry name" value="rmlC"/>
    <property type="match status" value="1"/>
</dbReference>
<feature type="active site" description="Proton acceptor" evidence="5">
    <location>
        <position position="61"/>
    </location>
</feature>
<dbReference type="GO" id="GO:0008830">
    <property type="term" value="F:dTDP-4-dehydrorhamnose 3,5-epimerase activity"/>
    <property type="evidence" value="ECO:0007669"/>
    <property type="project" value="UniProtKB-UniRule"/>
</dbReference>
<name>Q1MNX7_LAWIP</name>
<dbReference type="GO" id="GO:0019305">
    <property type="term" value="P:dTDP-rhamnose biosynthetic process"/>
    <property type="evidence" value="ECO:0007669"/>
    <property type="project" value="UniProtKB-UniRule"/>
</dbReference>
<dbReference type="EC" id="5.1.3.13" evidence="3 7"/>
<reference evidence="8 9" key="1">
    <citation type="submission" date="2005-11" db="EMBL/GenBank/DDBJ databases">
        <title>The complete genome sequence of Lawsonia intracellularis: the causative agent of proliferative enteropathy.</title>
        <authorList>
            <person name="Kaur K."/>
            <person name="Zhang Q."/>
            <person name="Beckler D."/>
            <person name="Munir S."/>
            <person name="Li L."/>
            <person name="Kinsley K."/>
            <person name="Herron L."/>
            <person name="Peterson A."/>
            <person name="May B."/>
            <person name="Singh S."/>
            <person name="Gebhart C."/>
            <person name="Kapur V."/>
        </authorList>
    </citation>
    <scope>NUCLEOTIDE SEQUENCE [LARGE SCALE GENOMIC DNA]</scope>
    <source>
        <strain evidence="8 9">PHE/MN1-00</strain>
        <plasmid evidence="9">pLaw3</plasmid>
    </source>
</reference>
<dbReference type="EMBL" id="AM180255">
    <property type="protein sequence ID" value="CAJ53956.1"/>
    <property type="molecule type" value="Genomic_DNA"/>
</dbReference>
<comment type="catalytic activity">
    <reaction evidence="1 7">
        <text>dTDP-4-dehydro-6-deoxy-alpha-D-glucose = dTDP-4-dehydro-beta-L-rhamnose</text>
        <dbReference type="Rhea" id="RHEA:16969"/>
        <dbReference type="ChEBI" id="CHEBI:57649"/>
        <dbReference type="ChEBI" id="CHEBI:62830"/>
        <dbReference type="EC" id="5.1.3.13"/>
    </reaction>
</comment>
<dbReference type="SUPFAM" id="SSF51182">
    <property type="entry name" value="RmlC-like cupins"/>
    <property type="match status" value="1"/>
</dbReference>
<dbReference type="InterPro" id="IPR011051">
    <property type="entry name" value="RmlC_Cupin_sf"/>
</dbReference>
<comment type="function">
    <text evidence="2 7">Catalyzes the epimerization of the C3' and C5'positions of dTDP-6-deoxy-D-xylo-4-hexulose, forming dTDP-6-deoxy-L-lyxo-4-hexulose.</text>
</comment>
<evidence type="ECO:0000256" key="2">
    <source>
        <dbReference type="ARBA" id="ARBA00001997"/>
    </source>
</evidence>
<comment type="pathway">
    <text evidence="7">Carbohydrate biosynthesis; dTDP-L-rhamnose biosynthesis.</text>
</comment>
<dbReference type="PANTHER" id="PTHR21047:SF2">
    <property type="entry name" value="THYMIDINE DIPHOSPHO-4-KETO-RHAMNOSE 3,5-EPIMERASE"/>
    <property type="match status" value="1"/>
</dbReference>
<feature type="active site" description="Proton donor" evidence="5">
    <location>
        <position position="130"/>
    </location>
</feature>
<dbReference type="HOGENOM" id="CLU_090940_1_1_7"/>
<dbReference type="UniPathway" id="UPA00124"/>
<proteinExistence type="inferred from homology"/>
<dbReference type="GO" id="GO:0005829">
    <property type="term" value="C:cytosol"/>
    <property type="evidence" value="ECO:0007669"/>
    <property type="project" value="TreeGrafter"/>
</dbReference>
<evidence type="ECO:0000256" key="5">
    <source>
        <dbReference type="PIRSR" id="PIRSR600888-1"/>
    </source>
</evidence>
<evidence type="ECO:0000313" key="9">
    <source>
        <dbReference type="Proteomes" id="UP000002430"/>
    </source>
</evidence>
<dbReference type="Proteomes" id="UP000002430">
    <property type="component" value="Plasmid 3"/>
</dbReference>
<evidence type="ECO:0000256" key="6">
    <source>
        <dbReference type="PIRSR" id="PIRSR600888-3"/>
    </source>
</evidence>
<dbReference type="OrthoDB" id="9800680at2"/>
<dbReference type="PANTHER" id="PTHR21047">
    <property type="entry name" value="DTDP-6-DEOXY-D-GLUCOSE-3,5 EPIMERASE"/>
    <property type="match status" value="1"/>
</dbReference>
<dbReference type="InterPro" id="IPR014710">
    <property type="entry name" value="RmlC-like_jellyroll"/>
</dbReference>
<dbReference type="CDD" id="cd00438">
    <property type="entry name" value="cupin_RmlC"/>
    <property type="match status" value="1"/>
</dbReference>
<dbReference type="AlphaFoldDB" id="Q1MNX7"/>
<keyword evidence="8" id="KW-0614">Plasmid</keyword>
<dbReference type="RefSeq" id="WP_011527323.1">
    <property type="nucleotide sequence ID" value="NC_008014.1"/>
</dbReference>
<keyword evidence="9" id="KW-1185">Reference proteome</keyword>
<feature type="site" description="Participates in a stacking interaction with the thymidine ring of dTDP-4-oxo-6-deoxyglucose" evidence="6">
    <location>
        <position position="136"/>
    </location>
</feature>
<evidence type="ECO:0000256" key="1">
    <source>
        <dbReference type="ARBA" id="ARBA00001298"/>
    </source>
</evidence>
<dbReference type="GO" id="GO:0000271">
    <property type="term" value="P:polysaccharide biosynthetic process"/>
    <property type="evidence" value="ECO:0007669"/>
    <property type="project" value="TreeGrafter"/>
</dbReference>
<dbReference type="InterPro" id="IPR000888">
    <property type="entry name" value="RmlC-like"/>
</dbReference>
<dbReference type="Gene3D" id="2.60.120.10">
    <property type="entry name" value="Jelly Rolls"/>
    <property type="match status" value="1"/>
</dbReference>
<dbReference type="KEGG" id="lip:LIC004"/>
<evidence type="ECO:0000256" key="4">
    <source>
        <dbReference type="ARBA" id="ARBA00019595"/>
    </source>
</evidence>
<organism evidence="8 9">
    <name type="scientific">Lawsonia intracellularis (strain PHE/MN1-00)</name>
    <dbReference type="NCBI Taxonomy" id="363253"/>
    <lineage>
        <taxon>Bacteria</taxon>
        <taxon>Pseudomonadati</taxon>
        <taxon>Thermodesulfobacteriota</taxon>
        <taxon>Desulfovibrionia</taxon>
        <taxon>Desulfovibrionales</taxon>
        <taxon>Desulfovibrionaceae</taxon>
        <taxon>Lawsonia</taxon>
    </lineage>
</organism>
<comment type="similarity">
    <text evidence="7">Belongs to the dTDP-4-dehydrorhamnose 3,5-epimerase family.</text>
</comment>
<accession>Q1MNX7</accession>
<evidence type="ECO:0000256" key="3">
    <source>
        <dbReference type="ARBA" id="ARBA00012098"/>
    </source>
</evidence>
<sequence length="180" mass="20860">MEVEKTSLEGVLLIKPKVWEDSRGYFLETWNKQRYIEIGLQLPFVQDNHSSSTLHTLRGLHFQQQYPQGKLVSVSLGEVFDVAVDLRINSPTFGSWFGVILSEKNHYQMWIPPGLAHGFCVLSERAHFHYKCTEYYYPQDESCICWNDPDIGIDWPVQHPNLSHKDKIAQSWADYVASIT</sequence>
<dbReference type="Pfam" id="PF00908">
    <property type="entry name" value="dTDP_sugar_isom"/>
    <property type="match status" value="1"/>
</dbReference>
<keyword evidence="7" id="KW-0413">Isomerase</keyword>